<dbReference type="InterPro" id="IPR012363">
    <property type="entry name" value="PduX"/>
</dbReference>
<dbReference type="EMBL" id="JABEND010000012">
    <property type="protein sequence ID" value="NNG37335.1"/>
    <property type="molecule type" value="Genomic_DNA"/>
</dbReference>
<accession>A0A849A9W7</accession>
<feature type="domain" description="GHMP kinase N-terminal" evidence="2">
    <location>
        <begin position="73"/>
        <end position="137"/>
    </location>
</feature>
<dbReference type="GO" id="GO:0005524">
    <property type="term" value="F:ATP binding"/>
    <property type="evidence" value="ECO:0007669"/>
    <property type="project" value="InterPro"/>
</dbReference>
<comment type="caution">
    <text evidence="3">The sequence shown here is derived from an EMBL/GenBank/DDBJ whole genome shotgun (WGS) entry which is preliminary data.</text>
</comment>
<dbReference type="InterPro" id="IPR014721">
    <property type="entry name" value="Ribsml_uS5_D2-typ_fold_subgr"/>
</dbReference>
<keyword evidence="1 3" id="KW-0418">Kinase</keyword>
<reference evidence="3 4" key="1">
    <citation type="submission" date="2020-05" db="EMBL/GenBank/DDBJ databases">
        <title>Nakamurella sp. DB0629 isolated from air conditioner.</title>
        <authorList>
            <person name="Kim D.H."/>
            <person name="Kim D.-U."/>
        </authorList>
    </citation>
    <scope>NUCLEOTIDE SEQUENCE [LARGE SCALE GENOMIC DNA]</scope>
    <source>
        <strain evidence="3 4">DB0629</strain>
    </source>
</reference>
<keyword evidence="4" id="KW-1185">Reference proteome</keyword>
<name>A0A849A9W7_9ACTN</name>
<sequence length="304" mass="32188">MTIRLIGGHQGIDQRAGVGTAMGTFGELLQGALPGGREFLVTLPIALWSHVSVRLAERDDLVVFPAHKVKARTVAQRMLRAAGHPGGGTLVIDSQLPTGKGLASSSADLVATVRAVGRCLDVDTSPEAVEEWLRGIEPTDGVMYPGIVAFDHREVSLRSVLGPVPPLTVVAVDAGGRVDTIAFNQHKRSFTDAEQRRYAVLLEQLSVAVADADVAALGRVATESGELNQSRNHHKHLAAVQRISRSIEALGVVSTHSGTMVGVLLDMTDIDYAPKLLAARRQCAAIAGRAWVFHTATPGADDAI</sequence>
<dbReference type="InterPro" id="IPR020568">
    <property type="entry name" value="Ribosomal_Su5_D2-typ_SF"/>
</dbReference>
<dbReference type="InterPro" id="IPR006204">
    <property type="entry name" value="GHMP_kinase_N_dom"/>
</dbReference>
<dbReference type="Pfam" id="PF00288">
    <property type="entry name" value="GHMP_kinases_N"/>
    <property type="match status" value="1"/>
</dbReference>
<organism evidence="3 4">
    <name type="scientific">Nakamurella aerolata</name>
    <dbReference type="NCBI Taxonomy" id="1656892"/>
    <lineage>
        <taxon>Bacteria</taxon>
        <taxon>Bacillati</taxon>
        <taxon>Actinomycetota</taxon>
        <taxon>Actinomycetes</taxon>
        <taxon>Nakamurellales</taxon>
        <taxon>Nakamurellaceae</taxon>
        <taxon>Nakamurella</taxon>
    </lineage>
</organism>
<proteinExistence type="predicted"/>
<evidence type="ECO:0000313" key="4">
    <source>
        <dbReference type="Proteomes" id="UP000562984"/>
    </source>
</evidence>
<dbReference type="Gene3D" id="3.30.230.10">
    <property type="match status" value="1"/>
</dbReference>
<evidence type="ECO:0000313" key="3">
    <source>
        <dbReference type="EMBL" id="NNG37335.1"/>
    </source>
</evidence>
<keyword evidence="1 3" id="KW-0808">Transferase</keyword>
<dbReference type="GO" id="GO:0016301">
    <property type="term" value="F:kinase activity"/>
    <property type="evidence" value="ECO:0007669"/>
    <property type="project" value="UniProtKB-KW"/>
</dbReference>
<gene>
    <name evidence="3" type="ORF">HKD39_16840</name>
</gene>
<dbReference type="AlphaFoldDB" id="A0A849A9W7"/>
<dbReference type="SUPFAM" id="SSF54211">
    <property type="entry name" value="Ribosomal protein S5 domain 2-like"/>
    <property type="match status" value="1"/>
</dbReference>
<dbReference type="Proteomes" id="UP000562984">
    <property type="component" value="Unassembled WGS sequence"/>
</dbReference>
<protein>
    <submittedName>
        <fullName evidence="3">Kinase</fullName>
    </submittedName>
</protein>
<dbReference type="RefSeq" id="WP_171201034.1">
    <property type="nucleotide sequence ID" value="NZ_JABEND010000012.1"/>
</dbReference>
<evidence type="ECO:0000256" key="1">
    <source>
        <dbReference type="ARBA" id="ARBA00022777"/>
    </source>
</evidence>
<evidence type="ECO:0000259" key="2">
    <source>
        <dbReference type="Pfam" id="PF00288"/>
    </source>
</evidence>
<dbReference type="PIRSF" id="PIRSF033887">
    <property type="entry name" value="PduX"/>
    <property type="match status" value="1"/>
</dbReference>